<dbReference type="Pfam" id="PF01842">
    <property type="entry name" value="ACT"/>
    <property type="match status" value="1"/>
</dbReference>
<evidence type="ECO:0000256" key="8">
    <source>
        <dbReference type="ARBA" id="ARBA00022533"/>
    </source>
</evidence>
<keyword evidence="14" id="KW-1185">Reference proteome</keyword>
<evidence type="ECO:0000256" key="11">
    <source>
        <dbReference type="ARBA" id="ARBA00023239"/>
    </source>
</evidence>
<evidence type="ECO:0000256" key="2">
    <source>
        <dbReference type="ARBA" id="ARBA00004810"/>
    </source>
</evidence>
<evidence type="ECO:0000259" key="12">
    <source>
        <dbReference type="PROSITE" id="PS51671"/>
    </source>
</evidence>
<evidence type="ECO:0000256" key="10">
    <source>
        <dbReference type="ARBA" id="ARBA00022898"/>
    </source>
</evidence>
<keyword evidence="11 13" id="KW-0456">Lyase</keyword>
<feature type="domain" description="ACT" evidence="12">
    <location>
        <begin position="323"/>
        <end position="398"/>
    </location>
</feature>
<evidence type="ECO:0000256" key="1">
    <source>
        <dbReference type="ARBA" id="ARBA00001933"/>
    </source>
</evidence>
<comment type="subunit">
    <text evidence="5">In the native structure, TdcB is in a dimeric form, whereas in the TdcB-AMP complex, it exists in a tetrameric form (dimer of dimers).</text>
</comment>
<keyword evidence="8" id="KW-0021">Allosteric enzyme</keyword>
<dbReference type="SUPFAM" id="SSF53686">
    <property type="entry name" value="Tryptophan synthase beta subunit-like PLP-dependent enzymes"/>
    <property type="match status" value="1"/>
</dbReference>
<evidence type="ECO:0000256" key="5">
    <source>
        <dbReference type="ARBA" id="ARBA00011447"/>
    </source>
</evidence>
<dbReference type="InterPro" id="IPR000634">
    <property type="entry name" value="Ser/Thr_deHydtase_PyrdxlP-BS"/>
</dbReference>
<keyword evidence="10" id="KW-0663">Pyridoxal phosphate</keyword>
<organism evidence="13 14">
    <name type="scientific">Acidiferrimicrobium australe</name>
    <dbReference type="NCBI Taxonomy" id="2664430"/>
    <lineage>
        <taxon>Bacteria</taxon>
        <taxon>Bacillati</taxon>
        <taxon>Actinomycetota</taxon>
        <taxon>Acidimicrobiia</taxon>
        <taxon>Acidimicrobiales</taxon>
        <taxon>Acidimicrobiaceae</taxon>
        <taxon>Acidiferrimicrobium</taxon>
    </lineage>
</organism>
<evidence type="ECO:0000256" key="9">
    <source>
        <dbReference type="ARBA" id="ARBA00022624"/>
    </source>
</evidence>
<evidence type="ECO:0000313" key="14">
    <source>
        <dbReference type="Proteomes" id="UP000437736"/>
    </source>
</evidence>
<dbReference type="InterPro" id="IPR050147">
    <property type="entry name" value="Ser/Thr_Dehydratase"/>
</dbReference>
<evidence type="ECO:0000313" key="13">
    <source>
        <dbReference type="EMBL" id="MST34204.1"/>
    </source>
</evidence>
<name>A0ABW9QX01_9ACTN</name>
<comment type="cofactor">
    <cofactor evidence="1">
        <name>pyridoxal 5'-phosphate</name>
        <dbReference type="ChEBI" id="CHEBI:597326"/>
    </cofactor>
</comment>
<dbReference type="PANTHER" id="PTHR48078:SF6">
    <property type="entry name" value="L-THREONINE DEHYDRATASE CATABOLIC TDCB"/>
    <property type="match status" value="1"/>
</dbReference>
<dbReference type="InterPro" id="IPR001926">
    <property type="entry name" value="TrpB-like_PALP"/>
</dbReference>
<dbReference type="PROSITE" id="PS00165">
    <property type="entry name" value="DEHYDRATASE_SER_THR"/>
    <property type="match status" value="1"/>
</dbReference>
<dbReference type="InterPro" id="IPR002912">
    <property type="entry name" value="ACT_dom"/>
</dbReference>
<keyword evidence="9" id="KW-0412">Isoleucine biosynthesis</keyword>
<evidence type="ECO:0000256" key="6">
    <source>
        <dbReference type="ARBA" id="ARBA00012096"/>
    </source>
</evidence>
<comment type="similarity">
    <text evidence="4">Belongs to the serine/threonine dehydratase family.</text>
</comment>
<accession>A0ABW9QX01</accession>
<dbReference type="PROSITE" id="PS51671">
    <property type="entry name" value="ACT"/>
    <property type="match status" value="1"/>
</dbReference>
<reference evidence="13 14" key="1">
    <citation type="submission" date="2019-11" db="EMBL/GenBank/DDBJ databases">
        <title>Acidiferrimicrobium australis gen. nov., sp. nov., an acidophilic and obligately heterotrophic, member of the Actinobacteria that catalyses dissimilatory oxido- reduction of iron isolated from metal-rich acidic water in Chile.</title>
        <authorList>
            <person name="Gonzalez D."/>
            <person name="Huber K."/>
            <person name="Hedrich S."/>
            <person name="Rojas-Villalobos C."/>
            <person name="Quatrini R."/>
            <person name="Dinamarca M.A."/>
            <person name="Schwarz A."/>
            <person name="Canales C."/>
            <person name="Nancucheo I."/>
        </authorList>
    </citation>
    <scope>NUCLEOTIDE SEQUENCE [LARGE SCALE GENOMIC DNA]</scope>
    <source>
        <strain evidence="13 14">USS-CCA1</strain>
    </source>
</reference>
<dbReference type="NCBIfam" id="TIGR01127">
    <property type="entry name" value="ilvA_1Cterm"/>
    <property type="match status" value="1"/>
</dbReference>
<dbReference type="Proteomes" id="UP000437736">
    <property type="component" value="Unassembled WGS sequence"/>
</dbReference>
<dbReference type="InterPro" id="IPR045865">
    <property type="entry name" value="ACT-like_dom_sf"/>
</dbReference>
<keyword evidence="9" id="KW-0028">Amino-acid biosynthesis</keyword>
<comment type="caution">
    <text evidence="13">The sequence shown here is derived from an EMBL/GenBank/DDBJ whole genome shotgun (WGS) entry which is preliminary data.</text>
</comment>
<dbReference type="Pfam" id="PF00291">
    <property type="entry name" value="PALP"/>
    <property type="match status" value="1"/>
</dbReference>
<dbReference type="Gene3D" id="3.40.50.1100">
    <property type="match status" value="2"/>
</dbReference>
<dbReference type="InterPro" id="IPR005789">
    <property type="entry name" value="Thr_deHydtase_catblc"/>
</dbReference>
<dbReference type="InterPro" id="IPR044561">
    <property type="entry name" value="ACT_ThrD-II-like"/>
</dbReference>
<keyword evidence="9" id="KW-0100">Branched-chain amino acid biosynthesis</keyword>
<protein>
    <recommendedName>
        <fullName evidence="7">L-threonine dehydratase catabolic TdcB</fullName>
        <ecNumber evidence="6">4.3.1.19</ecNumber>
    </recommendedName>
</protein>
<dbReference type="PANTHER" id="PTHR48078">
    <property type="entry name" value="THREONINE DEHYDRATASE, MITOCHONDRIAL-RELATED"/>
    <property type="match status" value="1"/>
</dbReference>
<dbReference type="CDD" id="cd04886">
    <property type="entry name" value="ACT_ThrD-II-like"/>
    <property type="match status" value="1"/>
</dbReference>
<comment type="pathway">
    <text evidence="3">Amino-acid degradation; L-threonine degradation via propanoate pathway; propanoate from L-threonine: step 1/4.</text>
</comment>
<dbReference type="CDD" id="cd01562">
    <property type="entry name" value="Thr-dehyd"/>
    <property type="match status" value="1"/>
</dbReference>
<dbReference type="EC" id="4.3.1.19" evidence="6"/>
<sequence>MITLDDIEDARRRVAPVLVPTPVRHSPALSRLAGRPVLLKPEYLQRTGSFKIRGAYNRISRLPEGMPVVAASAGNHAQGVALAAALTGRRSTIFMPAGASLPKVEATAAYGAEVRLEGQVVDDCIALARRHAEVHGGVYVPPFDDADVIAGQGTVGLELAEEAPDAELVVVPTGGGGLLAGVATAVQHTRPGVRVVGVEASGAPTVATALAAGHPVPLEELRTMADGIAVRSTSTLILELVRAHVAALVTVEEVELSRAMLVLVERAKAVVEPAGAAGMAAVLAGRLPGDGPVVVLLSGGNVDPLLLTRIIEHGLAAAGRYLSLRVVMRDRPGALAALTAELAALGLNVLSVEHHRWGRTLAPDQVEVLVTVETRNEAQHKEVVEALAGRGFVVETLL</sequence>
<comment type="pathway">
    <text evidence="2">Amino-acid biosynthesis; L-isoleucine biosynthesis; 2-oxobutanoate from L-threonine: step 1/1.</text>
</comment>
<dbReference type="InterPro" id="IPR036052">
    <property type="entry name" value="TrpB-like_PALP_sf"/>
</dbReference>
<evidence type="ECO:0000256" key="3">
    <source>
        <dbReference type="ARBA" id="ARBA00004958"/>
    </source>
</evidence>
<gene>
    <name evidence="13" type="ORF">GHK86_15930</name>
</gene>
<dbReference type="Gene3D" id="3.30.70.260">
    <property type="match status" value="1"/>
</dbReference>
<proteinExistence type="inferred from homology"/>
<evidence type="ECO:0000256" key="4">
    <source>
        <dbReference type="ARBA" id="ARBA00010869"/>
    </source>
</evidence>
<evidence type="ECO:0000256" key="7">
    <source>
        <dbReference type="ARBA" id="ARBA00022248"/>
    </source>
</evidence>
<dbReference type="GO" id="GO:0004794">
    <property type="term" value="F:threonine deaminase activity"/>
    <property type="evidence" value="ECO:0007669"/>
    <property type="project" value="UniProtKB-EC"/>
</dbReference>
<dbReference type="SUPFAM" id="SSF55021">
    <property type="entry name" value="ACT-like"/>
    <property type="match status" value="1"/>
</dbReference>
<dbReference type="EMBL" id="WJHE01000895">
    <property type="protein sequence ID" value="MST34204.1"/>
    <property type="molecule type" value="Genomic_DNA"/>
</dbReference>